<dbReference type="PANTHER" id="PTHR13929">
    <property type="entry name" value="1,4-DIHYDROXY-2-NAPHTHOATE OCTAPRENYLTRANSFERASE"/>
    <property type="match status" value="1"/>
</dbReference>
<dbReference type="HAMAP" id="MF_01938">
    <property type="entry name" value="MenA_2"/>
    <property type="match status" value="1"/>
</dbReference>
<accession>A0ABT6ETZ7</accession>
<organism evidence="7 8">
    <name type="scientific">Candidatus Synechococcus calcipolaris G9</name>
    <dbReference type="NCBI Taxonomy" id="1497997"/>
    <lineage>
        <taxon>Bacteria</taxon>
        <taxon>Bacillati</taxon>
        <taxon>Cyanobacteriota</taxon>
        <taxon>Cyanophyceae</taxon>
        <taxon>Synechococcales</taxon>
        <taxon>Synechococcaceae</taxon>
        <taxon>Synechococcus</taxon>
    </lineage>
</organism>
<keyword evidence="6" id="KW-1003">Cell membrane</keyword>
<sequence length="301" mass="32813">MSDVMPDSVAVSSEKLWWAALKLPIYSVAIMPIWLGSALGWAESGDLYLGRFFLFLAAAVLILAWLNLSNDVFDADTGIDRHKYHSVVNLTGKKSLILWLSYLCLSLGGVGIGAIAYLQHDVTVPSLVALCCFLGYIYQGPPFRLGYLGLGEPLCFFAFGPLAIAAAYYSQTQAWSPLIWPVGTILGLTTTLILFCSHFHQIEDDLAAGKRSPVARLGTQTSSRLVQGAIAIVFITILIGVGLQVFPPLSLLSLVALPWGVQLIRQMQQFHDQPDQIKTSKFVAANLHFVSGLLFGLGWIL</sequence>
<keyword evidence="2 6" id="KW-0808">Transferase</keyword>
<protein>
    <recommendedName>
        <fullName evidence="6">2-carboxy-1,4-naphthoquinone phytyltransferase</fullName>
        <ecNumber evidence="6">2.5.1.130</ecNumber>
    </recommendedName>
    <alternativeName>
        <fullName evidence="6">1,4-dihydroxy-2-naphthoate phytyltransferase</fullName>
        <shortName evidence="6">DHNA phytyltransferase</shortName>
    </alternativeName>
</protein>
<evidence type="ECO:0000256" key="5">
    <source>
        <dbReference type="ARBA" id="ARBA00023136"/>
    </source>
</evidence>
<dbReference type="EC" id="2.5.1.130" evidence="6"/>
<dbReference type="NCBIfam" id="TIGR02235">
    <property type="entry name" value="menA_cyano-plnt"/>
    <property type="match status" value="1"/>
</dbReference>
<dbReference type="GO" id="GO:0016740">
    <property type="term" value="F:transferase activity"/>
    <property type="evidence" value="ECO:0007669"/>
    <property type="project" value="UniProtKB-KW"/>
</dbReference>
<dbReference type="Proteomes" id="UP001154265">
    <property type="component" value="Unassembled WGS sequence"/>
</dbReference>
<dbReference type="InterPro" id="IPR011937">
    <property type="entry name" value="DHNA_phytyltransferase_MenA"/>
</dbReference>
<gene>
    <name evidence="6 7" type="primary">menA</name>
    <name evidence="7" type="ORF">L3556_00335</name>
</gene>
<feature type="transmembrane region" description="Helical" evidence="6">
    <location>
        <begin position="228"/>
        <end position="261"/>
    </location>
</feature>
<evidence type="ECO:0000256" key="3">
    <source>
        <dbReference type="ARBA" id="ARBA00022692"/>
    </source>
</evidence>
<reference evidence="7" key="1">
    <citation type="journal article" date="2022" name="Genome Biol. Evol.">
        <title>A New Gene Family Diagnostic for Intracellular Biomineralization of Amorphous Ca Carbonates by Cyanobacteria.</title>
        <authorList>
            <person name="Benzerara K."/>
            <person name="Duprat E."/>
            <person name="Bitard-Feildel T."/>
            <person name="Caumes G."/>
            <person name="Cassier-Chauvat C."/>
            <person name="Chauvat F."/>
            <person name="Dezi M."/>
            <person name="Diop S.I."/>
            <person name="Gaschignard G."/>
            <person name="Gorgen S."/>
            <person name="Gugger M."/>
            <person name="Lopez-Garcia P."/>
            <person name="Millet M."/>
            <person name="Skouri-Panet F."/>
            <person name="Moreira D."/>
            <person name="Callebaut I."/>
        </authorList>
    </citation>
    <scope>NUCLEOTIDE SEQUENCE</scope>
    <source>
        <strain evidence="7">G9</strain>
    </source>
</reference>
<name>A0ABT6ETZ7_9SYNE</name>
<dbReference type="PIRSF" id="PIRSF005355">
    <property type="entry name" value="UBIAD1"/>
    <property type="match status" value="1"/>
</dbReference>
<evidence type="ECO:0000313" key="7">
    <source>
        <dbReference type="EMBL" id="MDG2989384.1"/>
    </source>
</evidence>
<feature type="transmembrane region" description="Helical" evidence="6">
    <location>
        <begin position="16"/>
        <end position="36"/>
    </location>
</feature>
<reference evidence="7" key="2">
    <citation type="submission" date="2022-01" db="EMBL/GenBank/DDBJ databases">
        <authorList>
            <person name="Zivanovic Y."/>
            <person name="Moreira D."/>
            <person name="Lopez-Garcia P."/>
        </authorList>
    </citation>
    <scope>NUCLEOTIDE SEQUENCE</scope>
    <source>
        <strain evidence="7">G9</strain>
    </source>
</reference>
<keyword evidence="3 6" id="KW-0812">Transmembrane</keyword>
<feature type="transmembrane region" description="Helical" evidence="6">
    <location>
        <begin position="122"/>
        <end position="139"/>
    </location>
</feature>
<dbReference type="PANTHER" id="PTHR13929:SF0">
    <property type="entry name" value="UBIA PRENYLTRANSFERASE DOMAIN-CONTAINING PROTEIN 1"/>
    <property type="match status" value="1"/>
</dbReference>
<dbReference type="EMBL" id="JAKKUT010000001">
    <property type="protein sequence ID" value="MDG2989384.1"/>
    <property type="molecule type" value="Genomic_DNA"/>
</dbReference>
<comment type="catalytic activity">
    <reaction evidence="6">
        <text>2-carboxy-1,4-naphthoquinone + phytyl diphosphate + H(+) = demethylphylloquinone + CO2 + diphosphate</text>
        <dbReference type="Rhea" id="RHEA:47740"/>
        <dbReference type="ChEBI" id="CHEBI:15378"/>
        <dbReference type="ChEBI" id="CHEBI:16526"/>
        <dbReference type="ChEBI" id="CHEBI:31087"/>
        <dbReference type="ChEBI" id="CHEBI:33019"/>
        <dbReference type="ChEBI" id="CHEBI:75434"/>
        <dbReference type="ChEBI" id="CHEBI:87842"/>
        <dbReference type="EC" id="2.5.1.130"/>
    </reaction>
</comment>
<keyword evidence="6" id="KW-0997">Cell inner membrane</keyword>
<keyword evidence="8" id="KW-1185">Reference proteome</keyword>
<proteinExistence type="inferred from homology"/>
<keyword evidence="5 6" id="KW-0472">Membrane</keyword>
<feature type="transmembrane region" description="Helical" evidence="6">
    <location>
        <begin position="178"/>
        <end position="200"/>
    </location>
</feature>
<evidence type="ECO:0000256" key="4">
    <source>
        <dbReference type="ARBA" id="ARBA00022989"/>
    </source>
</evidence>
<dbReference type="Pfam" id="PF01040">
    <property type="entry name" value="UbiA"/>
    <property type="match status" value="1"/>
</dbReference>
<dbReference type="InterPro" id="IPR026046">
    <property type="entry name" value="UBIAD1"/>
</dbReference>
<evidence type="ECO:0000256" key="1">
    <source>
        <dbReference type="ARBA" id="ARBA00004141"/>
    </source>
</evidence>
<evidence type="ECO:0000313" key="8">
    <source>
        <dbReference type="Proteomes" id="UP001154265"/>
    </source>
</evidence>
<dbReference type="InterPro" id="IPR000537">
    <property type="entry name" value="UbiA_prenyltransferase"/>
</dbReference>
<feature type="transmembrane region" description="Helical" evidence="6">
    <location>
        <begin position="145"/>
        <end position="169"/>
    </location>
</feature>
<comment type="similarity">
    <text evidence="6">Belongs to the MenA family. Type 2 subfamily.</text>
</comment>
<feature type="transmembrane region" description="Helical" evidence="6">
    <location>
        <begin position="282"/>
        <end position="300"/>
    </location>
</feature>
<evidence type="ECO:0000256" key="6">
    <source>
        <dbReference type="HAMAP-Rule" id="MF_01938"/>
    </source>
</evidence>
<comment type="caution">
    <text evidence="7">The sequence shown here is derived from an EMBL/GenBank/DDBJ whole genome shotgun (WGS) entry which is preliminary data.</text>
</comment>
<dbReference type="CDD" id="cd13962">
    <property type="entry name" value="PT_UbiA_UBIAD1"/>
    <property type="match status" value="1"/>
</dbReference>
<evidence type="ECO:0000256" key="2">
    <source>
        <dbReference type="ARBA" id="ARBA00022679"/>
    </source>
</evidence>
<comment type="pathway">
    <text evidence="6">Cofactor biosynthesis; phylloquinone biosynthesis.</text>
</comment>
<feature type="transmembrane region" description="Helical" evidence="6">
    <location>
        <begin position="96"/>
        <end position="115"/>
    </location>
</feature>
<comment type="function">
    <text evidence="6">Involved in the synthesis of phylloquinone (vitamin K1). Catalyzes the transfer of a prenyl chain to 2-carboxy-1,4-naphthoquinone.</text>
</comment>
<feature type="transmembrane region" description="Helical" evidence="6">
    <location>
        <begin position="48"/>
        <end position="68"/>
    </location>
</feature>
<keyword evidence="4 6" id="KW-1133">Transmembrane helix</keyword>
<comment type="subcellular location">
    <subcellularLocation>
        <location evidence="6">Cell inner membrane</location>
        <topology evidence="6">Multi-pass membrane protein</topology>
    </subcellularLocation>
    <subcellularLocation>
        <location evidence="1">Membrane</location>
        <topology evidence="1">Multi-pass membrane protein</topology>
    </subcellularLocation>
</comment>